<evidence type="ECO:0000313" key="2">
    <source>
        <dbReference type="Proteomes" id="UP000198287"/>
    </source>
</evidence>
<comment type="caution">
    <text evidence="1">The sequence shown here is derived from an EMBL/GenBank/DDBJ whole genome shotgun (WGS) entry which is preliminary data.</text>
</comment>
<organism evidence="1 2">
    <name type="scientific">Folsomia candida</name>
    <name type="common">Springtail</name>
    <dbReference type="NCBI Taxonomy" id="158441"/>
    <lineage>
        <taxon>Eukaryota</taxon>
        <taxon>Metazoa</taxon>
        <taxon>Ecdysozoa</taxon>
        <taxon>Arthropoda</taxon>
        <taxon>Hexapoda</taxon>
        <taxon>Collembola</taxon>
        <taxon>Entomobryomorpha</taxon>
        <taxon>Isotomoidea</taxon>
        <taxon>Isotomidae</taxon>
        <taxon>Proisotominae</taxon>
        <taxon>Folsomia</taxon>
    </lineage>
</organism>
<accession>A0A226EW31</accession>
<dbReference type="EMBL" id="LNIX01000001">
    <property type="protein sequence ID" value="OXA61802.1"/>
    <property type="molecule type" value="Genomic_DNA"/>
</dbReference>
<sequence length="380" mass="43389">MDSIKEIPTTDPNLKVFPSDKGKCHVATYKGYFYTYHRDGVQRTTFRRKPIRLFTPMGQTLHGVTPSTLWRRSRLVPPVREIPDLSGRFLGADDEDFLKIDVTISTPNERVLVFCTNKNLDWLQASDHWFCDGTFKSSPTLFEQLIVIHGLRFDGNKVTCFPLVYVLAPNCLQRTYSRILAELKSLKPTLAPISVMTDFESGLRNAFVAVFPNVTMRGWDPELKELISTEPDWALELRKLIALSFVPQDRVVAAFEEMESSRPFRDNSELSVTWIILRTRGLVPSTVVDIEKLHCSQLTRGIVMSLFFKDYPKLTISVSHLTVPSHQCYLLNIQHWTAGTTPNSSSSQSKNIEKLKHLVERYGSVSTMEFLKCVAYNFSL</sequence>
<proteinExistence type="predicted"/>
<reference evidence="1 2" key="1">
    <citation type="submission" date="2015-12" db="EMBL/GenBank/DDBJ databases">
        <title>The genome of Folsomia candida.</title>
        <authorList>
            <person name="Faddeeva A."/>
            <person name="Derks M.F."/>
            <person name="Anvar Y."/>
            <person name="Smit S."/>
            <person name="Van Straalen N."/>
            <person name="Roelofs D."/>
        </authorList>
    </citation>
    <scope>NUCLEOTIDE SEQUENCE [LARGE SCALE GENOMIC DNA]</scope>
    <source>
        <strain evidence="1 2">VU population</strain>
        <tissue evidence="1">Whole body</tissue>
    </source>
</reference>
<dbReference type="OrthoDB" id="93990at2759"/>
<keyword evidence="2" id="KW-1185">Reference proteome</keyword>
<dbReference type="STRING" id="158441.A0A226EW31"/>
<protein>
    <submittedName>
        <fullName evidence="1">Uncharacterized protein</fullName>
    </submittedName>
</protein>
<dbReference type="Proteomes" id="UP000198287">
    <property type="component" value="Unassembled WGS sequence"/>
</dbReference>
<evidence type="ECO:0000313" key="1">
    <source>
        <dbReference type="EMBL" id="OXA61802.1"/>
    </source>
</evidence>
<dbReference type="AlphaFoldDB" id="A0A226EW31"/>
<gene>
    <name evidence="1" type="ORF">Fcan01_00233</name>
</gene>
<name>A0A226EW31_FOLCA</name>